<organism evidence="2 3">
    <name type="scientific">Colletotrichum zoysiae</name>
    <dbReference type="NCBI Taxonomy" id="1216348"/>
    <lineage>
        <taxon>Eukaryota</taxon>
        <taxon>Fungi</taxon>
        <taxon>Dikarya</taxon>
        <taxon>Ascomycota</taxon>
        <taxon>Pezizomycotina</taxon>
        <taxon>Sordariomycetes</taxon>
        <taxon>Hypocreomycetidae</taxon>
        <taxon>Glomerellales</taxon>
        <taxon>Glomerellaceae</taxon>
        <taxon>Colletotrichum</taxon>
        <taxon>Colletotrichum graminicola species complex</taxon>
    </lineage>
</organism>
<comment type="caution">
    <text evidence="2">The sequence shown here is derived from an EMBL/GenBank/DDBJ whole genome shotgun (WGS) entry which is preliminary data.</text>
</comment>
<keyword evidence="3" id="KW-1185">Reference proteome</keyword>
<dbReference type="AlphaFoldDB" id="A0AAD9HVU1"/>
<evidence type="ECO:0000256" key="1">
    <source>
        <dbReference type="SAM" id="MobiDB-lite"/>
    </source>
</evidence>
<dbReference type="Proteomes" id="UP001232148">
    <property type="component" value="Unassembled WGS sequence"/>
</dbReference>
<proteinExistence type="predicted"/>
<feature type="compositionally biased region" description="Basic and acidic residues" evidence="1">
    <location>
        <begin position="146"/>
        <end position="163"/>
    </location>
</feature>
<evidence type="ECO:0000313" key="3">
    <source>
        <dbReference type="Proteomes" id="UP001232148"/>
    </source>
</evidence>
<gene>
    <name evidence="2" type="ORF">LX32DRAFT_153425</name>
</gene>
<feature type="region of interest" description="Disordered" evidence="1">
    <location>
        <begin position="58"/>
        <end position="82"/>
    </location>
</feature>
<accession>A0AAD9HVU1</accession>
<feature type="region of interest" description="Disordered" evidence="1">
    <location>
        <begin position="115"/>
        <end position="163"/>
    </location>
</feature>
<feature type="compositionally biased region" description="Low complexity" evidence="1">
    <location>
        <begin position="121"/>
        <end position="145"/>
    </location>
</feature>
<sequence>MRDQDATPGPALAGRLLRALGLPIHQRGHHHHHHHHYYHHHDGASASEPDAIALELAPWPSPPVATEPTTPTSTTITTTTDGNTTTCELDSCECDFPQTIRRRCCSPSSWGNLQGHTRANSLDSTTTTTSSSATSLTSSPSPTSSSRREKYDQDESAAADRKAKYIEARRRKESTELWRQYW</sequence>
<reference evidence="2" key="1">
    <citation type="submission" date="2021-06" db="EMBL/GenBank/DDBJ databases">
        <title>Comparative genomics, transcriptomics and evolutionary studies reveal genomic signatures of adaptation to plant cell wall in hemibiotrophic fungi.</title>
        <authorList>
            <consortium name="DOE Joint Genome Institute"/>
            <person name="Baroncelli R."/>
            <person name="Diaz J.F."/>
            <person name="Benocci T."/>
            <person name="Peng M."/>
            <person name="Battaglia E."/>
            <person name="Haridas S."/>
            <person name="Andreopoulos W."/>
            <person name="Labutti K."/>
            <person name="Pangilinan J."/>
            <person name="Floch G.L."/>
            <person name="Makela M.R."/>
            <person name="Henrissat B."/>
            <person name="Grigoriev I.V."/>
            <person name="Crouch J.A."/>
            <person name="De Vries R.P."/>
            <person name="Sukno S.A."/>
            <person name="Thon M.R."/>
        </authorList>
    </citation>
    <scope>NUCLEOTIDE SEQUENCE</scope>
    <source>
        <strain evidence="2">MAFF235873</strain>
    </source>
</reference>
<dbReference type="EMBL" id="MU842809">
    <property type="protein sequence ID" value="KAK2035362.1"/>
    <property type="molecule type" value="Genomic_DNA"/>
</dbReference>
<feature type="compositionally biased region" description="Low complexity" evidence="1">
    <location>
        <begin position="66"/>
        <end position="82"/>
    </location>
</feature>
<protein>
    <submittedName>
        <fullName evidence="2">Uncharacterized protein</fullName>
    </submittedName>
</protein>
<name>A0AAD9HVU1_9PEZI</name>
<evidence type="ECO:0000313" key="2">
    <source>
        <dbReference type="EMBL" id="KAK2035362.1"/>
    </source>
</evidence>